<reference evidence="1 2" key="2">
    <citation type="submission" date="2019-04" db="EMBL/GenBank/DDBJ databases">
        <title>The genome sequence of big-headed turtle.</title>
        <authorList>
            <person name="Gong S."/>
        </authorList>
    </citation>
    <scope>NUCLEOTIDE SEQUENCE [LARGE SCALE GENOMIC DNA]</scope>
    <source>
        <strain evidence="1">DO16091913</strain>
        <tissue evidence="1">Muscle</tissue>
    </source>
</reference>
<organism evidence="1 2">
    <name type="scientific">Platysternon megacephalum</name>
    <name type="common">big-headed turtle</name>
    <dbReference type="NCBI Taxonomy" id="55544"/>
    <lineage>
        <taxon>Eukaryota</taxon>
        <taxon>Metazoa</taxon>
        <taxon>Chordata</taxon>
        <taxon>Craniata</taxon>
        <taxon>Vertebrata</taxon>
        <taxon>Euteleostomi</taxon>
        <taxon>Archelosauria</taxon>
        <taxon>Testudinata</taxon>
        <taxon>Testudines</taxon>
        <taxon>Cryptodira</taxon>
        <taxon>Durocryptodira</taxon>
        <taxon>Testudinoidea</taxon>
        <taxon>Platysternidae</taxon>
        <taxon>Platysternon</taxon>
    </lineage>
</organism>
<dbReference type="EMBL" id="QXTE01000147">
    <property type="protein sequence ID" value="TFK04059.1"/>
    <property type="molecule type" value="Genomic_DNA"/>
</dbReference>
<gene>
    <name evidence="1" type="ORF">DR999_PMT13528</name>
</gene>
<dbReference type="AlphaFoldDB" id="A0A4D9E1J9"/>
<comment type="caution">
    <text evidence="1">The sequence shown here is derived from an EMBL/GenBank/DDBJ whole genome shotgun (WGS) entry which is preliminary data.</text>
</comment>
<evidence type="ECO:0000313" key="1">
    <source>
        <dbReference type="EMBL" id="TFK04059.1"/>
    </source>
</evidence>
<reference evidence="1 2" key="1">
    <citation type="submission" date="2019-04" db="EMBL/GenBank/DDBJ databases">
        <title>Draft genome of the big-headed turtle Platysternon megacephalum.</title>
        <authorList>
            <person name="Gong S."/>
        </authorList>
    </citation>
    <scope>NUCLEOTIDE SEQUENCE [LARGE SCALE GENOMIC DNA]</scope>
    <source>
        <strain evidence="1">DO16091913</strain>
        <tissue evidence="1">Muscle</tissue>
    </source>
</reference>
<proteinExistence type="predicted"/>
<evidence type="ECO:0000313" key="2">
    <source>
        <dbReference type="Proteomes" id="UP000297703"/>
    </source>
</evidence>
<sequence length="133" mass="14373">MLPPPSTKLSPAAISHRPAPPLFAQMLSHSSPSRVPHAFQTLPTIPPYFPQNPQKGSLLPSTHVKPLPLPLTYQISTASFMPPQTHVEAAPRPAPLGQFLTHSSSPLCHHGSPLPTCYPMAVQYTHTSCMPSM</sequence>
<dbReference type="Proteomes" id="UP000297703">
    <property type="component" value="Unassembled WGS sequence"/>
</dbReference>
<keyword evidence="2" id="KW-1185">Reference proteome</keyword>
<name>A0A4D9E1J9_9SAUR</name>
<accession>A0A4D9E1J9</accession>
<protein>
    <submittedName>
        <fullName evidence="1">Progestin and adipoQ receptor family member 3</fullName>
    </submittedName>
</protein>
<keyword evidence="1" id="KW-0675">Receptor</keyword>